<dbReference type="Pfam" id="PF02525">
    <property type="entry name" value="Flavodoxin_2"/>
    <property type="match status" value="1"/>
</dbReference>
<evidence type="ECO:0000259" key="7">
    <source>
        <dbReference type="Pfam" id="PF02525"/>
    </source>
</evidence>
<comment type="caution">
    <text evidence="6">Lacks conserved residue(s) required for the propagation of feature annotation.</text>
</comment>
<comment type="caution">
    <text evidence="8">The sequence shown here is derived from an EMBL/GenBank/DDBJ whole genome shotgun (WGS) entry which is preliminary data.</text>
</comment>
<dbReference type="PANTHER" id="PTHR43741:SF2">
    <property type="entry name" value="FMN-DEPENDENT NADH:QUINONE OXIDOREDUCTASE"/>
    <property type="match status" value="1"/>
</dbReference>
<keyword evidence="4 6" id="KW-0520">NAD</keyword>
<evidence type="ECO:0000256" key="1">
    <source>
        <dbReference type="ARBA" id="ARBA00022630"/>
    </source>
</evidence>
<evidence type="ECO:0000256" key="5">
    <source>
        <dbReference type="ARBA" id="ARBA00048542"/>
    </source>
</evidence>
<keyword evidence="3 6" id="KW-0560">Oxidoreductase</keyword>
<dbReference type="SUPFAM" id="SSF52218">
    <property type="entry name" value="Flavoproteins"/>
    <property type="match status" value="1"/>
</dbReference>
<dbReference type="InterPro" id="IPR003680">
    <property type="entry name" value="Flavodoxin_fold"/>
</dbReference>
<dbReference type="InterPro" id="IPR029039">
    <property type="entry name" value="Flavoprotein-like_sf"/>
</dbReference>
<evidence type="ECO:0000256" key="4">
    <source>
        <dbReference type="ARBA" id="ARBA00023027"/>
    </source>
</evidence>
<dbReference type="EMBL" id="SRPE01000002">
    <property type="protein sequence ID" value="TGN29860.1"/>
    <property type="molecule type" value="Genomic_DNA"/>
</dbReference>
<dbReference type="OrthoDB" id="9805013at2"/>
<name>A0A4Z1B7A3_9FLAO</name>
<evidence type="ECO:0000256" key="3">
    <source>
        <dbReference type="ARBA" id="ARBA00023002"/>
    </source>
</evidence>
<dbReference type="GO" id="GO:0016655">
    <property type="term" value="F:oxidoreductase activity, acting on NAD(P)H, quinone or similar compound as acceptor"/>
    <property type="evidence" value="ECO:0007669"/>
    <property type="project" value="InterPro"/>
</dbReference>
<keyword evidence="9" id="KW-1185">Reference proteome</keyword>
<feature type="domain" description="Flavodoxin-like fold" evidence="7">
    <location>
        <begin position="2"/>
        <end position="198"/>
    </location>
</feature>
<dbReference type="InterPro" id="IPR023048">
    <property type="entry name" value="NADH:quinone_OxRdtase_FMN_depd"/>
</dbReference>
<dbReference type="GO" id="GO:0009055">
    <property type="term" value="F:electron transfer activity"/>
    <property type="evidence" value="ECO:0007669"/>
    <property type="project" value="UniProtKB-UniRule"/>
</dbReference>
<comment type="similarity">
    <text evidence="6">Belongs to the azoreductase type 1 family.</text>
</comment>
<dbReference type="AlphaFoldDB" id="A0A4Z1B7A3"/>
<evidence type="ECO:0000256" key="2">
    <source>
        <dbReference type="ARBA" id="ARBA00022643"/>
    </source>
</evidence>
<comment type="function">
    <text evidence="6">Also exhibits azoreductase activity. Catalyzes the reductive cleavage of the azo bond in aromatic azo compounds to the corresponding amines.</text>
</comment>
<reference evidence="8 9" key="1">
    <citation type="submission" date="2019-03" db="EMBL/GenBank/DDBJ databases">
        <title>Empedobacter tilapiae sp. nov., isolated from an intestine of Nile tilapia Oreochromis niloticus.</title>
        <authorList>
            <person name="Kim Y.-O."/>
            <person name="Yoon J.-H."/>
        </authorList>
    </citation>
    <scope>NUCLEOTIDE SEQUENCE [LARGE SCALE GENOMIC DNA]</scope>
    <source>
        <strain evidence="8 9">MRS2</strain>
    </source>
</reference>
<dbReference type="GO" id="GO:0010181">
    <property type="term" value="F:FMN binding"/>
    <property type="evidence" value="ECO:0007669"/>
    <property type="project" value="UniProtKB-UniRule"/>
</dbReference>
<dbReference type="InterPro" id="IPR050104">
    <property type="entry name" value="FMN-dep_NADH:Q_OxRdtase_AzoR1"/>
</dbReference>
<evidence type="ECO:0000313" key="9">
    <source>
        <dbReference type="Proteomes" id="UP000297998"/>
    </source>
</evidence>
<dbReference type="RefSeq" id="WP_135834562.1">
    <property type="nucleotide sequence ID" value="NZ_SRPE01000002.1"/>
</dbReference>
<dbReference type="Proteomes" id="UP000297998">
    <property type="component" value="Unassembled WGS sequence"/>
</dbReference>
<evidence type="ECO:0000313" key="8">
    <source>
        <dbReference type="EMBL" id="TGN29860.1"/>
    </source>
</evidence>
<gene>
    <name evidence="6" type="primary">azoR</name>
    <name evidence="8" type="ORF">E4J94_03995</name>
</gene>
<dbReference type="Gene3D" id="3.40.50.360">
    <property type="match status" value="1"/>
</dbReference>
<dbReference type="HAMAP" id="MF_01216">
    <property type="entry name" value="Azoreductase_type1"/>
    <property type="match status" value="1"/>
</dbReference>
<sequence>MKKILIINSSTRIENSQSRFLTNLFREKWELKYPNDVIKLREIGINPIPHIDNEWIAASFTKPENRTIENQNPLALSNELVKELKDSDVIILGVPMYNWSIPSTLKAYIDQIMRIHETWKFKSGKPDSNYVGLIENKKMYILSARGDSGYGINEKHAHMNFQTTYLQFIFNTLGISDITILSLDNEEFGGEIFEKTKEIVKNQIEKIF</sequence>
<dbReference type="PANTHER" id="PTHR43741">
    <property type="entry name" value="FMN-DEPENDENT NADH-AZOREDUCTASE 1"/>
    <property type="match status" value="1"/>
</dbReference>
<evidence type="ECO:0000256" key="6">
    <source>
        <dbReference type="HAMAP-Rule" id="MF_01216"/>
    </source>
</evidence>
<comment type="subunit">
    <text evidence="6">Homodimer.</text>
</comment>
<comment type="function">
    <text evidence="6">Quinone reductase that provides resistance to thiol-specific stress caused by electrophilic quinones.</text>
</comment>
<comment type="catalytic activity">
    <reaction evidence="6">
        <text>2 a quinone + NADH + H(+) = 2 a 1,4-benzosemiquinone + NAD(+)</text>
        <dbReference type="Rhea" id="RHEA:65952"/>
        <dbReference type="ChEBI" id="CHEBI:15378"/>
        <dbReference type="ChEBI" id="CHEBI:57540"/>
        <dbReference type="ChEBI" id="CHEBI:57945"/>
        <dbReference type="ChEBI" id="CHEBI:132124"/>
        <dbReference type="ChEBI" id="CHEBI:134225"/>
    </reaction>
</comment>
<comment type="catalytic activity">
    <reaction evidence="5">
        <text>N,N-dimethyl-1,4-phenylenediamine + anthranilate + 2 NAD(+) = 2-(4-dimethylaminophenyl)diazenylbenzoate + 2 NADH + 2 H(+)</text>
        <dbReference type="Rhea" id="RHEA:55872"/>
        <dbReference type="ChEBI" id="CHEBI:15378"/>
        <dbReference type="ChEBI" id="CHEBI:15783"/>
        <dbReference type="ChEBI" id="CHEBI:16567"/>
        <dbReference type="ChEBI" id="CHEBI:57540"/>
        <dbReference type="ChEBI" id="CHEBI:57945"/>
        <dbReference type="ChEBI" id="CHEBI:71579"/>
        <dbReference type="EC" id="1.7.1.17"/>
    </reaction>
    <physiologicalReaction direction="right-to-left" evidence="5">
        <dbReference type="Rhea" id="RHEA:55874"/>
    </physiologicalReaction>
</comment>
<dbReference type="GO" id="GO:0016652">
    <property type="term" value="F:oxidoreductase activity, acting on NAD(P)H as acceptor"/>
    <property type="evidence" value="ECO:0007669"/>
    <property type="project" value="UniProtKB-UniRule"/>
</dbReference>
<dbReference type="EC" id="1.6.5.-" evidence="6"/>
<protein>
    <recommendedName>
        <fullName evidence="6">FMN dependent NADH:quinone oxidoreductase</fullName>
        <ecNumber evidence="6">1.6.5.-</ecNumber>
    </recommendedName>
    <alternativeName>
        <fullName evidence="6">Azo-dye reductase</fullName>
    </alternativeName>
    <alternativeName>
        <fullName evidence="6">FMN-dependent NADH-azo compound oxidoreductase</fullName>
    </alternativeName>
    <alternativeName>
        <fullName evidence="6">FMN-dependent NADH-azoreductase</fullName>
        <ecNumber evidence="6">1.7.1.17</ecNumber>
    </alternativeName>
</protein>
<proteinExistence type="inferred from homology"/>
<feature type="binding site" evidence="6">
    <location>
        <position position="10"/>
    </location>
    <ligand>
        <name>FMN</name>
        <dbReference type="ChEBI" id="CHEBI:58210"/>
    </ligand>
</feature>
<comment type="cofactor">
    <cofactor evidence="6">
        <name>FMN</name>
        <dbReference type="ChEBI" id="CHEBI:58210"/>
    </cofactor>
    <text evidence="6">Binds 1 FMN per subunit.</text>
</comment>
<feature type="binding site" evidence="6">
    <location>
        <begin position="16"/>
        <end position="18"/>
    </location>
    <ligand>
        <name>FMN</name>
        <dbReference type="ChEBI" id="CHEBI:58210"/>
    </ligand>
</feature>
<dbReference type="EC" id="1.7.1.17" evidence="6"/>
<organism evidence="8 9">
    <name type="scientific">Empedobacter tilapiae</name>
    <dbReference type="NCBI Taxonomy" id="2491114"/>
    <lineage>
        <taxon>Bacteria</taxon>
        <taxon>Pseudomonadati</taxon>
        <taxon>Bacteroidota</taxon>
        <taxon>Flavobacteriia</taxon>
        <taxon>Flavobacteriales</taxon>
        <taxon>Weeksellaceae</taxon>
        <taxon>Empedobacter</taxon>
    </lineage>
</organism>
<accession>A0A4Z1B7A3</accession>
<keyword evidence="1 6" id="KW-0285">Flavoprotein</keyword>
<keyword evidence="2 6" id="KW-0288">FMN</keyword>